<dbReference type="AlphaFoldDB" id="A0A6J8DJV6"/>
<evidence type="ECO:0000313" key="2">
    <source>
        <dbReference type="Proteomes" id="UP000507470"/>
    </source>
</evidence>
<keyword evidence="2" id="KW-1185">Reference proteome</keyword>
<accession>A0A6J8DJV6</accession>
<proteinExistence type="predicted"/>
<reference evidence="1 2" key="1">
    <citation type="submission" date="2020-06" db="EMBL/GenBank/DDBJ databases">
        <authorList>
            <person name="Li R."/>
            <person name="Bekaert M."/>
        </authorList>
    </citation>
    <scope>NUCLEOTIDE SEQUENCE [LARGE SCALE GENOMIC DNA]</scope>
    <source>
        <strain evidence="2">wild</strain>
    </source>
</reference>
<sequence length="206" mass="23040">MGAGGIAIIMALGSCCLKYKRKAANFHNSRFPRIHNNIAAVERENIRRNNENANDLIDENTMIDNRTLIRIVTSTEYVNQAGMRYSATVDKDWISGSFSFSDEDVSEPANEGFSNSYLSMTEVDIHPTLPNETTQNFENISSGNSEPIINSAVQIYGNINPYQQVIPFGDLDKAVTKHKNIEQSMSDFQKGNDGSHFEDTEQISFC</sequence>
<gene>
    <name evidence="1" type="ORF">MCOR_41387</name>
</gene>
<dbReference type="EMBL" id="CACVKT020007453">
    <property type="protein sequence ID" value="CAC5407957.1"/>
    <property type="molecule type" value="Genomic_DNA"/>
</dbReference>
<dbReference type="OrthoDB" id="10492090at2759"/>
<protein>
    <submittedName>
        <fullName evidence="1">Uncharacterized protein</fullName>
    </submittedName>
</protein>
<name>A0A6J8DJV6_MYTCO</name>
<evidence type="ECO:0000313" key="1">
    <source>
        <dbReference type="EMBL" id="CAC5407957.1"/>
    </source>
</evidence>
<dbReference type="Proteomes" id="UP000507470">
    <property type="component" value="Unassembled WGS sequence"/>
</dbReference>
<organism evidence="1 2">
    <name type="scientific">Mytilus coruscus</name>
    <name type="common">Sea mussel</name>
    <dbReference type="NCBI Taxonomy" id="42192"/>
    <lineage>
        <taxon>Eukaryota</taxon>
        <taxon>Metazoa</taxon>
        <taxon>Spiralia</taxon>
        <taxon>Lophotrochozoa</taxon>
        <taxon>Mollusca</taxon>
        <taxon>Bivalvia</taxon>
        <taxon>Autobranchia</taxon>
        <taxon>Pteriomorphia</taxon>
        <taxon>Mytilida</taxon>
        <taxon>Mytiloidea</taxon>
        <taxon>Mytilidae</taxon>
        <taxon>Mytilinae</taxon>
        <taxon>Mytilus</taxon>
    </lineage>
</organism>